<organism evidence="2 3">
    <name type="scientific">Fusarium proliferatum (strain ET1)</name>
    <name type="common">Orchid endophyte fungus</name>
    <dbReference type="NCBI Taxonomy" id="1227346"/>
    <lineage>
        <taxon>Eukaryota</taxon>
        <taxon>Fungi</taxon>
        <taxon>Dikarya</taxon>
        <taxon>Ascomycota</taxon>
        <taxon>Pezizomycotina</taxon>
        <taxon>Sordariomycetes</taxon>
        <taxon>Hypocreomycetidae</taxon>
        <taxon>Hypocreales</taxon>
        <taxon>Nectriaceae</taxon>
        <taxon>Fusarium</taxon>
        <taxon>Fusarium fujikuroi species complex</taxon>
    </lineage>
</organism>
<protein>
    <submittedName>
        <fullName evidence="2">Uncharacterized protein</fullName>
    </submittedName>
</protein>
<evidence type="ECO:0000313" key="3">
    <source>
        <dbReference type="Proteomes" id="UP000183971"/>
    </source>
</evidence>
<reference evidence="3" key="1">
    <citation type="journal article" date="2016" name="Genome Biol. Evol.">
        <title>Comparative 'omics' of the Fusarium fujikuroi species complex highlights differences in genetic potential and metabolite synthesis.</title>
        <authorList>
            <person name="Niehaus E.-M."/>
            <person name="Muensterkoetter M."/>
            <person name="Proctor R.H."/>
            <person name="Brown D.W."/>
            <person name="Sharon A."/>
            <person name="Idan Y."/>
            <person name="Oren-Young L."/>
            <person name="Sieber C.M."/>
            <person name="Novak O."/>
            <person name="Pencik A."/>
            <person name="Tarkowska D."/>
            <person name="Hromadova K."/>
            <person name="Freeman S."/>
            <person name="Maymon M."/>
            <person name="Elazar M."/>
            <person name="Youssef S.A."/>
            <person name="El-Shabrawy E.S.M."/>
            <person name="Shalaby A.B.A."/>
            <person name="Houterman P."/>
            <person name="Brock N.L."/>
            <person name="Burkhardt I."/>
            <person name="Tsavkelova E.A."/>
            <person name="Dickschat J.S."/>
            <person name="Galuszka P."/>
            <person name="Gueldener U."/>
            <person name="Tudzynski B."/>
        </authorList>
    </citation>
    <scope>NUCLEOTIDE SEQUENCE [LARGE SCALE GENOMIC DNA]</scope>
    <source>
        <strain evidence="3">ET1</strain>
    </source>
</reference>
<dbReference type="AlphaFoldDB" id="A0A1L7WAK9"/>
<dbReference type="EMBL" id="FJOF01000018">
    <property type="protein sequence ID" value="CZR49646.1"/>
    <property type="molecule type" value="Genomic_DNA"/>
</dbReference>
<name>A0A1L7WAK9_FUSPR</name>
<evidence type="ECO:0000313" key="2">
    <source>
        <dbReference type="EMBL" id="CZR49646.1"/>
    </source>
</evidence>
<dbReference type="VEuPathDB" id="FungiDB:FPRO_14875"/>
<proteinExistence type="predicted"/>
<feature type="region of interest" description="Disordered" evidence="1">
    <location>
        <begin position="1"/>
        <end position="24"/>
    </location>
</feature>
<accession>A0A1L7WAK9</accession>
<dbReference type="GeneID" id="42059732"/>
<comment type="caution">
    <text evidence="2">The sequence shown here is derived from an EMBL/GenBank/DDBJ whole genome shotgun (WGS) entry which is preliminary data.</text>
</comment>
<evidence type="ECO:0000256" key="1">
    <source>
        <dbReference type="SAM" id="MobiDB-lite"/>
    </source>
</evidence>
<keyword evidence="3" id="KW-1185">Reference proteome</keyword>
<gene>
    <name evidence="2" type="ORF">FPRO_14875</name>
</gene>
<dbReference type="RefSeq" id="XP_031090145.1">
    <property type="nucleotide sequence ID" value="XM_031224935.1"/>
</dbReference>
<dbReference type="Proteomes" id="UP000183971">
    <property type="component" value="Unassembled WGS sequence"/>
</dbReference>
<sequence length="89" mass="10107">MSEAGTHLGNLCSARKHAPCPSLRGPKIFQRERLRSYNSTLQLSGDFPSGMVAGKRKPRISMMQLHNHIPQIRRRKTSEIARPHRDSFA</sequence>